<organism evidence="1 2">
    <name type="scientific">Spiroplasma syrphidicola EA-1</name>
    <dbReference type="NCBI Taxonomy" id="1276229"/>
    <lineage>
        <taxon>Bacteria</taxon>
        <taxon>Bacillati</taxon>
        <taxon>Mycoplasmatota</taxon>
        <taxon>Mollicutes</taxon>
        <taxon>Entomoplasmatales</taxon>
        <taxon>Spiroplasmataceae</taxon>
        <taxon>Spiroplasma</taxon>
    </lineage>
</organism>
<evidence type="ECO:0000313" key="2">
    <source>
        <dbReference type="Proteomes" id="UP000013963"/>
    </source>
</evidence>
<sequence length="146" mass="17321">MKNKILRCHIPYDNGENPPTSKDDNKPRRLLIYEDTSKFLVCFNITKLTQNNMYKLIQYKNMLKISKIKNPALLKCDSILKLNKIFVIEKFDGIERSLFSNVELDISDLIRIEERVKEIYKSDLDQEIVKISKKVFQFLNNDLYEV</sequence>
<protein>
    <submittedName>
        <fullName evidence="1">Uncharacterized protein</fullName>
    </submittedName>
</protein>
<gene>
    <name evidence="1" type="ORF">SSYRP_v1c04700</name>
</gene>
<dbReference type="PATRIC" id="fig|1276229.3.peg.465"/>
<dbReference type="KEGG" id="ssyr:SSYRP_v1c04700"/>
<evidence type="ECO:0000313" key="1">
    <source>
        <dbReference type="EMBL" id="AGM26062.1"/>
    </source>
</evidence>
<keyword evidence="2" id="KW-1185">Reference proteome</keyword>
<accession>R4U3R1</accession>
<proteinExistence type="predicted"/>
<reference evidence="1 2" key="1">
    <citation type="journal article" date="2013" name="Genome Biol. Evol.">
        <title>Complete genomes of two dipteran-associated spiroplasmas provided insights into the origin, dynamics, and impacts of viral invasion in spiroplasma.</title>
        <authorList>
            <person name="Ku C."/>
            <person name="Lo W.S."/>
            <person name="Chen L.L."/>
            <person name="Kuo C.H."/>
        </authorList>
    </citation>
    <scope>NUCLEOTIDE SEQUENCE [LARGE SCALE GENOMIC DNA]</scope>
    <source>
        <strain evidence="1">EA-1</strain>
    </source>
</reference>
<dbReference type="HOGENOM" id="CLU_1776271_0_0_14"/>
<name>R4U3R1_9MOLU</name>
<dbReference type="AlphaFoldDB" id="R4U3R1"/>
<dbReference type="OrthoDB" id="9824673at2"/>
<dbReference type="EMBL" id="CP005078">
    <property type="protein sequence ID" value="AGM26062.1"/>
    <property type="molecule type" value="Genomic_DNA"/>
</dbReference>
<dbReference type="Proteomes" id="UP000013963">
    <property type="component" value="Chromosome"/>
</dbReference>
<dbReference type="RefSeq" id="WP_016340708.1">
    <property type="nucleotide sequence ID" value="NC_021284.1"/>
</dbReference>
<dbReference type="STRING" id="1276229.SSYRP_v1c04700"/>